<dbReference type="Gene3D" id="3.90.1150.10">
    <property type="entry name" value="Aspartate Aminotransferase, domain 1"/>
    <property type="match status" value="1"/>
</dbReference>
<dbReference type="Proteomes" id="UP000245391">
    <property type="component" value="Unassembled WGS sequence"/>
</dbReference>
<gene>
    <name evidence="4" type="ORF">DF947_01615</name>
</gene>
<dbReference type="InterPro" id="IPR015422">
    <property type="entry name" value="PyrdxlP-dep_Trfase_small"/>
</dbReference>
<comment type="cofactor">
    <cofactor evidence="1">
        <name>pyridoxal 5'-phosphate</name>
        <dbReference type="ChEBI" id="CHEBI:597326"/>
    </cofactor>
</comment>
<dbReference type="Pfam" id="PF00155">
    <property type="entry name" value="Aminotran_1_2"/>
    <property type="match status" value="1"/>
</dbReference>
<proteinExistence type="predicted"/>
<dbReference type="InterPro" id="IPR050087">
    <property type="entry name" value="AON_synthase_class-II"/>
</dbReference>
<name>A0A317F289_9SPHI</name>
<keyword evidence="2" id="KW-0808">Transferase</keyword>
<dbReference type="InterPro" id="IPR015421">
    <property type="entry name" value="PyrdxlP-dep_Trfase_major"/>
</dbReference>
<evidence type="ECO:0000256" key="2">
    <source>
        <dbReference type="ARBA" id="ARBA00022679"/>
    </source>
</evidence>
<dbReference type="GO" id="GO:0030170">
    <property type="term" value="F:pyridoxal phosphate binding"/>
    <property type="evidence" value="ECO:0007669"/>
    <property type="project" value="InterPro"/>
</dbReference>
<dbReference type="GO" id="GO:0016874">
    <property type="term" value="F:ligase activity"/>
    <property type="evidence" value="ECO:0007669"/>
    <property type="project" value="UniProtKB-KW"/>
</dbReference>
<dbReference type="InterPro" id="IPR004839">
    <property type="entry name" value="Aminotransferase_I/II_large"/>
</dbReference>
<evidence type="ECO:0000313" key="4">
    <source>
        <dbReference type="EMBL" id="PWS33350.1"/>
    </source>
</evidence>
<feature type="domain" description="Aminotransferase class I/classII large" evidence="3">
    <location>
        <begin position="70"/>
        <end position="406"/>
    </location>
</feature>
<organism evidence="4 5">
    <name type="scientific">Pedobacter paludis</name>
    <dbReference type="NCBI Taxonomy" id="2203212"/>
    <lineage>
        <taxon>Bacteria</taxon>
        <taxon>Pseudomonadati</taxon>
        <taxon>Bacteroidota</taxon>
        <taxon>Sphingobacteriia</taxon>
        <taxon>Sphingobacteriales</taxon>
        <taxon>Sphingobacteriaceae</taxon>
        <taxon>Pedobacter</taxon>
    </lineage>
</organism>
<dbReference type="SUPFAM" id="SSF53383">
    <property type="entry name" value="PLP-dependent transferases"/>
    <property type="match status" value="1"/>
</dbReference>
<dbReference type="AlphaFoldDB" id="A0A317F289"/>
<dbReference type="RefSeq" id="WP_109927937.1">
    <property type="nucleotide sequence ID" value="NZ_QGNY01000001.1"/>
</dbReference>
<dbReference type="GO" id="GO:0016740">
    <property type="term" value="F:transferase activity"/>
    <property type="evidence" value="ECO:0007669"/>
    <property type="project" value="UniProtKB-KW"/>
</dbReference>
<evidence type="ECO:0000256" key="1">
    <source>
        <dbReference type="ARBA" id="ARBA00001933"/>
    </source>
</evidence>
<accession>A0A317F289</accession>
<keyword evidence="5" id="KW-1185">Reference proteome</keyword>
<dbReference type="EMBL" id="QGNY01000001">
    <property type="protein sequence ID" value="PWS33350.1"/>
    <property type="molecule type" value="Genomic_DNA"/>
</dbReference>
<comment type="caution">
    <text evidence="4">The sequence shown here is derived from an EMBL/GenBank/DDBJ whole genome shotgun (WGS) entry which is preliminary data.</text>
</comment>
<dbReference type="OrthoDB" id="9807157at2"/>
<evidence type="ECO:0000313" key="5">
    <source>
        <dbReference type="Proteomes" id="UP000245391"/>
    </source>
</evidence>
<evidence type="ECO:0000259" key="3">
    <source>
        <dbReference type="Pfam" id="PF00155"/>
    </source>
</evidence>
<sequence length="425" mass="47579">MRNIDFNHATFKDFENPEGMSAYERAAYFNEYLDFQQERGQLNYRLMGLTPSGPTIDMDIPGYGGRKPYVCLVSNDYMNFSQHPLVKKAAMDAIRRWGTGSGASPAIGGHYEYHQELEDKIARFFFRDAAMLLTTGYTANSATMLSLLQEKDLAIIDMAVHASMHEGVRAKNSVTFMHNNIEHLEKRLKESYGKFQTVFVIVDGVYSQDGDIAKLDQIAALAHAYGAYVVMDDAHGTGVIGDTGRGVVELYNLYDKIDIMTGTLSKTFGHLGGYVVASPELIRFLKFQSRQHLFSVTSSPAVVAASKAIDLIDEEPDMREALWENIRYFKSGLISMGLDVGTTESAIIPVKVRNLAKTHEINSMLLHAGIYATPSMYPAVSKKDSRIRMSLMATHTRPHLDKVLNAFDDIRTKIDISQKESERQE</sequence>
<keyword evidence="4" id="KW-0436">Ligase</keyword>
<protein>
    <submittedName>
        <fullName evidence="4">2-amino-3-ketobutyrate CoA ligase</fullName>
    </submittedName>
</protein>
<dbReference type="Gene3D" id="3.40.640.10">
    <property type="entry name" value="Type I PLP-dependent aspartate aminotransferase-like (Major domain)"/>
    <property type="match status" value="1"/>
</dbReference>
<reference evidence="5" key="1">
    <citation type="submission" date="2018-05" db="EMBL/GenBank/DDBJ databases">
        <title>Pedobacter paludis sp. nov., isolated from wetland soil.</title>
        <authorList>
            <person name="Zhang Y."/>
        </authorList>
    </citation>
    <scope>NUCLEOTIDE SEQUENCE [LARGE SCALE GENOMIC DNA]</scope>
    <source>
        <strain evidence="5">R-8</strain>
    </source>
</reference>
<dbReference type="PANTHER" id="PTHR13693">
    <property type="entry name" value="CLASS II AMINOTRANSFERASE/8-AMINO-7-OXONONANOATE SYNTHASE"/>
    <property type="match status" value="1"/>
</dbReference>
<dbReference type="InterPro" id="IPR015424">
    <property type="entry name" value="PyrdxlP-dep_Trfase"/>
</dbReference>